<dbReference type="InterPro" id="IPR036249">
    <property type="entry name" value="Thioredoxin-like_sf"/>
</dbReference>
<comment type="caution">
    <text evidence="3">The sequence shown here is derived from an EMBL/GenBank/DDBJ whole genome shotgun (WGS) entry which is preliminary data.</text>
</comment>
<keyword evidence="1" id="KW-0812">Transmembrane</keyword>
<dbReference type="InterPro" id="IPR012336">
    <property type="entry name" value="Thioredoxin-like_fold"/>
</dbReference>
<keyword evidence="1" id="KW-1133">Transmembrane helix</keyword>
<evidence type="ECO:0000313" key="4">
    <source>
        <dbReference type="Proteomes" id="UP000650224"/>
    </source>
</evidence>
<keyword evidence="1" id="KW-0472">Membrane</keyword>
<dbReference type="EMBL" id="JACSPR010000012">
    <property type="protein sequence ID" value="MBD8031177.1"/>
    <property type="molecule type" value="Genomic_DNA"/>
</dbReference>
<dbReference type="RefSeq" id="WP_191734418.1">
    <property type="nucleotide sequence ID" value="NZ_JACSPR010000012.1"/>
</dbReference>
<evidence type="ECO:0000259" key="2">
    <source>
        <dbReference type="Pfam" id="PF13462"/>
    </source>
</evidence>
<evidence type="ECO:0000256" key="1">
    <source>
        <dbReference type="SAM" id="Phobius"/>
    </source>
</evidence>
<sequence length="245" mass="26567">MSNKVQNPNQGGSKAFLWALVAVVVVAIAVVAYIVINGQGAKTEFVAEREYENTSISATLDEDKVTLEAEDGAAADADVVQLYEDFSCSYCALLAENTDDDMRADIESGDLVVEVHSLNFLDRGNAEGHSTRSLAAILAVADSGDSDLYWNYRTLLLEEQDNVLNQWTNDDFADAAGHMGAESSVVDAIRNGDNTQRAIDMATGNAELLNEQTGSVSSPRVLQDGQDLPVDDINQWIEYLRAQRA</sequence>
<name>A0A8I0HR85_9CORY</name>
<dbReference type="Pfam" id="PF13462">
    <property type="entry name" value="Thioredoxin_4"/>
    <property type="match status" value="1"/>
</dbReference>
<protein>
    <submittedName>
        <fullName evidence="3">Thioredoxin domain-containing protein</fullName>
    </submittedName>
</protein>
<feature type="transmembrane region" description="Helical" evidence="1">
    <location>
        <begin position="15"/>
        <end position="36"/>
    </location>
</feature>
<gene>
    <name evidence="3" type="ORF">H9627_12755</name>
</gene>
<reference evidence="3 4" key="1">
    <citation type="submission" date="2020-08" db="EMBL/GenBank/DDBJ databases">
        <title>A Genomic Blueprint of the Chicken Gut Microbiome.</title>
        <authorList>
            <person name="Gilroy R."/>
            <person name="Ravi A."/>
            <person name="Getino M."/>
            <person name="Pursley I."/>
            <person name="Horton D.L."/>
            <person name="Alikhan N.-F."/>
            <person name="Baker D."/>
            <person name="Gharbi K."/>
            <person name="Hall N."/>
            <person name="Watson M."/>
            <person name="Adriaenssens E.M."/>
            <person name="Foster-Nyarko E."/>
            <person name="Jarju S."/>
            <person name="Secka A."/>
            <person name="Antonio M."/>
            <person name="Oren A."/>
            <person name="Chaudhuri R."/>
            <person name="La Ragione R.M."/>
            <person name="Hildebrand F."/>
            <person name="Pallen M.J."/>
        </authorList>
    </citation>
    <scope>NUCLEOTIDE SEQUENCE [LARGE SCALE GENOMIC DNA]</scope>
    <source>
        <strain evidence="3 4">Sa1YVA5</strain>
    </source>
</reference>
<dbReference type="Proteomes" id="UP000650224">
    <property type="component" value="Unassembled WGS sequence"/>
</dbReference>
<dbReference type="SUPFAM" id="SSF52833">
    <property type="entry name" value="Thioredoxin-like"/>
    <property type="match status" value="1"/>
</dbReference>
<feature type="domain" description="Thioredoxin-like fold" evidence="2">
    <location>
        <begin position="76"/>
        <end position="195"/>
    </location>
</feature>
<accession>A0A8I0HR85</accession>
<proteinExistence type="predicted"/>
<dbReference type="Gene3D" id="3.40.30.10">
    <property type="entry name" value="Glutaredoxin"/>
    <property type="match status" value="1"/>
</dbReference>
<keyword evidence="4" id="KW-1185">Reference proteome</keyword>
<evidence type="ECO:0000313" key="3">
    <source>
        <dbReference type="EMBL" id="MBD8031177.1"/>
    </source>
</evidence>
<organism evidence="3 4">
    <name type="scientific">Corynebacterium gallinarum</name>
    <dbReference type="NCBI Taxonomy" id="2762214"/>
    <lineage>
        <taxon>Bacteria</taxon>
        <taxon>Bacillati</taxon>
        <taxon>Actinomycetota</taxon>
        <taxon>Actinomycetes</taxon>
        <taxon>Mycobacteriales</taxon>
        <taxon>Corynebacteriaceae</taxon>
        <taxon>Corynebacterium</taxon>
    </lineage>
</organism>
<dbReference type="CDD" id="cd02972">
    <property type="entry name" value="DsbA_family"/>
    <property type="match status" value="1"/>
</dbReference>
<dbReference type="AlphaFoldDB" id="A0A8I0HR85"/>